<proteinExistence type="predicted"/>
<evidence type="ECO:0000259" key="4">
    <source>
        <dbReference type="PROSITE" id="PS50112"/>
    </source>
</evidence>
<feature type="domain" description="GATA-type" evidence="5">
    <location>
        <begin position="282"/>
        <end position="308"/>
    </location>
</feature>
<protein>
    <recommendedName>
        <fullName evidence="8">PAS domain-containing protein</fullName>
    </recommendedName>
</protein>
<feature type="compositionally biased region" description="Basic and acidic residues" evidence="3">
    <location>
        <begin position="292"/>
        <end position="301"/>
    </location>
</feature>
<comment type="caution">
    <text evidence="6">The sequence shown here is derived from an EMBL/GenBank/DDBJ whole genome shotgun (WGS) entry which is preliminary data.</text>
</comment>
<evidence type="ECO:0000256" key="2">
    <source>
        <dbReference type="SAM" id="Coils"/>
    </source>
</evidence>
<name>A0A9P7C9V6_RHIOR</name>
<dbReference type="AlphaFoldDB" id="A0A9P7C9V6"/>
<dbReference type="Proteomes" id="UP000717996">
    <property type="component" value="Unassembled WGS sequence"/>
</dbReference>
<keyword evidence="1" id="KW-0479">Metal-binding</keyword>
<accession>A0A9P7C9V6</accession>
<dbReference type="Pfam" id="PF08447">
    <property type="entry name" value="PAS_3"/>
    <property type="match status" value="1"/>
</dbReference>
<feature type="domain" description="PAS" evidence="4">
    <location>
        <begin position="36"/>
        <end position="93"/>
    </location>
</feature>
<keyword evidence="1" id="KW-0862">Zinc</keyword>
<dbReference type="InterPro" id="IPR035965">
    <property type="entry name" value="PAS-like_dom_sf"/>
</dbReference>
<gene>
    <name evidence="6" type="ORF">G6F51_006776</name>
</gene>
<dbReference type="PROSITE" id="PS50114">
    <property type="entry name" value="GATA_ZN_FINGER_2"/>
    <property type="match status" value="1"/>
</dbReference>
<keyword evidence="2" id="KW-0175">Coiled coil</keyword>
<dbReference type="OrthoDB" id="2162994at2759"/>
<dbReference type="SMART" id="SM00091">
    <property type="entry name" value="PAS"/>
    <property type="match status" value="1"/>
</dbReference>
<evidence type="ECO:0000256" key="1">
    <source>
        <dbReference type="PROSITE-ProRule" id="PRU00094"/>
    </source>
</evidence>
<dbReference type="InterPro" id="IPR000679">
    <property type="entry name" value="Znf_GATA"/>
</dbReference>
<evidence type="ECO:0000259" key="5">
    <source>
        <dbReference type="PROSITE" id="PS50114"/>
    </source>
</evidence>
<dbReference type="SUPFAM" id="SSF55785">
    <property type="entry name" value="PYP-like sensor domain (PAS domain)"/>
    <property type="match status" value="1"/>
</dbReference>
<dbReference type="InterPro" id="IPR013088">
    <property type="entry name" value="Znf_NHR/GATA"/>
</dbReference>
<dbReference type="GO" id="GO:0043565">
    <property type="term" value="F:sequence-specific DNA binding"/>
    <property type="evidence" value="ECO:0007669"/>
    <property type="project" value="InterPro"/>
</dbReference>
<sequence>MVQEHVIQVNHGTSQAFSVGSFQTGAFSGPPEFTRRKNWSQNVLEELRDIVHVLGSDLCLLYCSPTSREWLGYQPTELTGHVLTEFLHVDDRDPFVRDFETRRPIRTIYRFLRKDGKYVTLESHGHFYKSCFFGTARCVPTETTGRMDRFLDVRMENDRLRQRLQQIKAQARKERACLDEQDPLAETSQSTVESRCEEEDVDALFAAVSHPNVYTLGVLNSFGATESVNLFTGLQFDLGERSRGISMGLEGELFNTVMPPQMGDEGSDETSGLKMNKKRRGQDQPRICTDCGRTDAPEWRRGPNGPKT</sequence>
<organism evidence="6 7">
    <name type="scientific">Rhizopus oryzae</name>
    <name type="common">Mucormycosis agent</name>
    <name type="synonym">Rhizopus arrhizus var. delemar</name>
    <dbReference type="NCBI Taxonomy" id="64495"/>
    <lineage>
        <taxon>Eukaryota</taxon>
        <taxon>Fungi</taxon>
        <taxon>Fungi incertae sedis</taxon>
        <taxon>Mucoromycota</taxon>
        <taxon>Mucoromycotina</taxon>
        <taxon>Mucoromycetes</taxon>
        <taxon>Mucorales</taxon>
        <taxon>Mucorineae</taxon>
        <taxon>Rhizopodaceae</taxon>
        <taxon>Rhizopus</taxon>
    </lineage>
</organism>
<feature type="coiled-coil region" evidence="2">
    <location>
        <begin position="150"/>
        <end position="181"/>
    </location>
</feature>
<feature type="region of interest" description="Disordered" evidence="3">
    <location>
        <begin position="258"/>
        <end position="308"/>
    </location>
</feature>
<dbReference type="InterPro" id="IPR013655">
    <property type="entry name" value="PAS_fold_3"/>
</dbReference>
<keyword evidence="1" id="KW-0863">Zinc-finger</keyword>
<dbReference type="Gene3D" id="3.30.450.20">
    <property type="entry name" value="PAS domain"/>
    <property type="match status" value="1"/>
</dbReference>
<dbReference type="EMBL" id="JAANIT010000949">
    <property type="protein sequence ID" value="KAG1543270.1"/>
    <property type="molecule type" value="Genomic_DNA"/>
</dbReference>
<evidence type="ECO:0000313" key="7">
    <source>
        <dbReference type="Proteomes" id="UP000717996"/>
    </source>
</evidence>
<dbReference type="CDD" id="cd00130">
    <property type="entry name" value="PAS"/>
    <property type="match status" value="1"/>
</dbReference>
<evidence type="ECO:0008006" key="8">
    <source>
        <dbReference type="Google" id="ProtNLM"/>
    </source>
</evidence>
<dbReference type="GO" id="GO:0008270">
    <property type="term" value="F:zinc ion binding"/>
    <property type="evidence" value="ECO:0007669"/>
    <property type="project" value="UniProtKB-KW"/>
</dbReference>
<dbReference type="NCBIfam" id="TIGR00229">
    <property type="entry name" value="sensory_box"/>
    <property type="match status" value="1"/>
</dbReference>
<evidence type="ECO:0000313" key="6">
    <source>
        <dbReference type="EMBL" id="KAG1543270.1"/>
    </source>
</evidence>
<dbReference type="InterPro" id="IPR000014">
    <property type="entry name" value="PAS"/>
</dbReference>
<dbReference type="Gene3D" id="3.30.50.10">
    <property type="entry name" value="Erythroid Transcription Factor GATA-1, subunit A"/>
    <property type="match status" value="1"/>
</dbReference>
<reference evidence="6" key="1">
    <citation type="journal article" date="2020" name="Microb. Genom.">
        <title>Genetic diversity of clinical and environmental Mucorales isolates obtained from an investigation of mucormycosis cases among solid organ transplant recipients.</title>
        <authorList>
            <person name="Nguyen M.H."/>
            <person name="Kaul D."/>
            <person name="Muto C."/>
            <person name="Cheng S.J."/>
            <person name="Richter R.A."/>
            <person name="Bruno V.M."/>
            <person name="Liu G."/>
            <person name="Beyhan S."/>
            <person name="Sundermann A.J."/>
            <person name="Mounaud S."/>
            <person name="Pasculle A.W."/>
            <person name="Nierman W.C."/>
            <person name="Driscoll E."/>
            <person name="Cumbie R."/>
            <person name="Clancy C.J."/>
            <person name="Dupont C.L."/>
        </authorList>
    </citation>
    <scope>NUCLEOTIDE SEQUENCE</scope>
    <source>
        <strain evidence="6">GL16</strain>
    </source>
</reference>
<dbReference type="PROSITE" id="PS50112">
    <property type="entry name" value="PAS"/>
    <property type="match status" value="1"/>
</dbReference>
<evidence type="ECO:0000256" key="3">
    <source>
        <dbReference type="SAM" id="MobiDB-lite"/>
    </source>
</evidence>
<dbReference type="GO" id="GO:0006355">
    <property type="term" value="P:regulation of DNA-templated transcription"/>
    <property type="evidence" value="ECO:0007669"/>
    <property type="project" value="InterPro"/>
</dbReference>